<feature type="transmembrane region" description="Helical" evidence="5">
    <location>
        <begin position="57"/>
        <end position="73"/>
    </location>
</feature>
<feature type="transmembrane region" description="Helical" evidence="5">
    <location>
        <begin position="109"/>
        <end position="130"/>
    </location>
</feature>
<name>A0ABP3XSS4_9FLAO</name>
<keyword evidence="2 5" id="KW-0812">Transmembrane</keyword>
<dbReference type="PANTHER" id="PTHR38480">
    <property type="entry name" value="SLR0254 PROTEIN"/>
    <property type="match status" value="1"/>
</dbReference>
<dbReference type="RefSeq" id="WP_343765285.1">
    <property type="nucleotide sequence ID" value="NZ_BAAAFG010000014.1"/>
</dbReference>
<evidence type="ECO:0000256" key="1">
    <source>
        <dbReference type="ARBA" id="ARBA00004141"/>
    </source>
</evidence>
<evidence type="ECO:0000256" key="2">
    <source>
        <dbReference type="ARBA" id="ARBA00022692"/>
    </source>
</evidence>
<evidence type="ECO:0000256" key="3">
    <source>
        <dbReference type="ARBA" id="ARBA00022989"/>
    </source>
</evidence>
<comment type="caution">
    <text evidence="7">The sequence shown here is derived from an EMBL/GenBank/DDBJ whole genome shotgun (WGS) entry which is preliminary data.</text>
</comment>
<keyword evidence="8" id="KW-1185">Reference proteome</keyword>
<feature type="domain" description="RDD" evidence="6">
    <location>
        <begin position="18"/>
        <end position="143"/>
    </location>
</feature>
<sequence length="237" mass="26724">MDNFQIETAQNVSIHQPVANVGDRIFAFIIDVLVLVAYATLIFVAAGFIGMDSFDEWVFQLAVGLPIFLYHLLMETFNDGQSLGKMVMKIRVVLVNGGKPAFSNYAIRWLLRLIDITFSSGSVAVISLLFSRKGQRLGDLAAKTTVITEARRTSFANTLLVDLPEDYVPKYSQVTVFTDQEIQSIKTIFTKARRSSNHKVILSLSNRISSVLEITPEEKPLLFVDRVIKDYNYYTQQ</sequence>
<reference evidence="8" key="1">
    <citation type="journal article" date="2019" name="Int. J. Syst. Evol. Microbiol.">
        <title>The Global Catalogue of Microorganisms (GCM) 10K type strain sequencing project: providing services to taxonomists for standard genome sequencing and annotation.</title>
        <authorList>
            <consortium name="The Broad Institute Genomics Platform"/>
            <consortium name="The Broad Institute Genome Sequencing Center for Infectious Disease"/>
            <person name="Wu L."/>
            <person name="Ma J."/>
        </authorList>
    </citation>
    <scope>NUCLEOTIDE SEQUENCE [LARGE SCALE GENOMIC DNA]</scope>
    <source>
        <strain evidence="8">JCM 16082</strain>
    </source>
</reference>
<protein>
    <submittedName>
        <fullName evidence="7">RDD family protein</fullName>
    </submittedName>
</protein>
<dbReference type="PANTHER" id="PTHR38480:SF1">
    <property type="entry name" value="SLR0254 PROTEIN"/>
    <property type="match status" value="1"/>
</dbReference>
<evidence type="ECO:0000259" key="6">
    <source>
        <dbReference type="Pfam" id="PF06271"/>
    </source>
</evidence>
<keyword evidence="3 5" id="KW-1133">Transmembrane helix</keyword>
<comment type="subcellular location">
    <subcellularLocation>
        <location evidence="1">Membrane</location>
        <topology evidence="1">Multi-pass membrane protein</topology>
    </subcellularLocation>
</comment>
<evidence type="ECO:0000313" key="8">
    <source>
        <dbReference type="Proteomes" id="UP001500507"/>
    </source>
</evidence>
<dbReference type="Pfam" id="PF06271">
    <property type="entry name" value="RDD"/>
    <property type="match status" value="1"/>
</dbReference>
<evidence type="ECO:0000313" key="7">
    <source>
        <dbReference type="EMBL" id="GAA0872262.1"/>
    </source>
</evidence>
<dbReference type="InterPro" id="IPR010432">
    <property type="entry name" value="RDD"/>
</dbReference>
<feature type="transmembrane region" description="Helical" evidence="5">
    <location>
        <begin position="25"/>
        <end position="50"/>
    </location>
</feature>
<evidence type="ECO:0000256" key="5">
    <source>
        <dbReference type="SAM" id="Phobius"/>
    </source>
</evidence>
<proteinExistence type="predicted"/>
<dbReference type="Proteomes" id="UP001500507">
    <property type="component" value="Unassembled WGS sequence"/>
</dbReference>
<gene>
    <name evidence="7" type="ORF">GCM10009117_14090</name>
</gene>
<dbReference type="EMBL" id="BAAAFG010000014">
    <property type="protein sequence ID" value="GAA0872262.1"/>
    <property type="molecule type" value="Genomic_DNA"/>
</dbReference>
<evidence type="ECO:0000256" key="4">
    <source>
        <dbReference type="ARBA" id="ARBA00023136"/>
    </source>
</evidence>
<accession>A0ABP3XSS4</accession>
<organism evidence="7 8">
    <name type="scientific">Gangjinia marincola</name>
    <dbReference type="NCBI Taxonomy" id="578463"/>
    <lineage>
        <taxon>Bacteria</taxon>
        <taxon>Pseudomonadati</taxon>
        <taxon>Bacteroidota</taxon>
        <taxon>Flavobacteriia</taxon>
        <taxon>Flavobacteriales</taxon>
        <taxon>Flavobacteriaceae</taxon>
        <taxon>Gangjinia</taxon>
    </lineage>
</organism>
<keyword evidence="4 5" id="KW-0472">Membrane</keyword>